<reference evidence="4" key="2">
    <citation type="submission" date="2023-05" db="EMBL/GenBank/DDBJ databases">
        <authorList>
            <consortium name="Lawrence Berkeley National Laboratory"/>
            <person name="Steindorff A."/>
            <person name="Hensen N."/>
            <person name="Bonometti L."/>
            <person name="Westerberg I."/>
            <person name="Brannstrom I.O."/>
            <person name="Guillou S."/>
            <person name="Cros-Aarteil S."/>
            <person name="Calhoun S."/>
            <person name="Haridas S."/>
            <person name="Kuo A."/>
            <person name="Mondo S."/>
            <person name="Pangilinan J."/>
            <person name="Riley R."/>
            <person name="Labutti K."/>
            <person name="Andreopoulos B."/>
            <person name="Lipzen A."/>
            <person name="Chen C."/>
            <person name="Yanf M."/>
            <person name="Daum C."/>
            <person name="Ng V."/>
            <person name="Clum A."/>
            <person name="Ohm R."/>
            <person name="Martin F."/>
            <person name="Silar P."/>
            <person name="Natvig D."/>
            <person name="Lalanne C."/>
            <person name="Gautier V."/>
            <person name="Ament-Velasquez S.L."/>
            <person name="Kruys A."/>
            <person name="Hutchinson M.I."/>
            <person name="Powell A.J."/>
            <person name="Barry K."/>
            <person name="Miller A.N."/>
            <person name="Grigoriev I.V."/>
            <person name="Debuchy R."/>
            <person name="Gladieux P."/>
            <person name="Thoren M.H."/>
            <person name="Johannesson H."/>
        </authorList>
    </citation>
    <scope>NUCLEOTIDE SEQUENCE</scope>
    <source>
        <strain evidence="4">CBS 508.74</strain>
    </source>
</reference>
<evidence type="ECO:0000313" key="4">
    <source>
        <dbReference type="EMBL" id="KAK4116841.1"/>
    </source>
</evidence>
<sequence>MSPPFRLAIPIPTPLPGIDSSANALVSALQRRRNGRNPSEQKTVQIIGYVLAALVGLVVLVILFRFFYIRRRRAAHNYHPAHRDDDSPTTRQINRHNQDNLEDALTEAQARDGSGQAVNGDAGVDRTTSVRSVMTLPVYRPKATENEQVIGVEGERDGIDVVVEMPTAELEEALRDEEMEALYRIRAARRRQIADREERRRLRREAREANDVVALRELRDRARERANQNVAEIEALRQEHERIRETRQRAVSSVSYADLGIARADGTRIRANSTESTERIGLLSDAASMDGSSLFQRRDRSASASLSIDTARSLHRSESPALTVGGGASPYTLVTGGGRTPNRSRASSAATTPRAGSSPEMIDAEDAASADLGLGGAGFPPPPGYDEVSLGELTPMHSRRNSIVSAVSALSGGASRSASPYPEPPPEYPGPSPVPSPGLSPGGPAQTRNNRLSAHMEDLAAQVQTQTRAEEQSGSSRTRPQGGVPRLPSLRMHQVPQIVIEPSSARP</sequence>
<evidence type="ECO:0000256" key="1">
    <source>
        <dbReference type="SAM" id="Coils"/>
    </source>
</evidence>
<feature type="compositionally biased region" description="Pro residues" evidence="2">
    <location>
        <begin position="421"/>
        <end position="438"/>
    </location>
</feature>
<feature type="coiled-coil region" evidence="1">
    <location>
        <begin position="219"/>
        <end position="253"/>
    </location>
</feature>
<evidence type="ECO:0000313" key="5">
    <source>
        <dbReference type="Proteomes" id="UP001302812"/>
    </source>
</evidence>
<feature type="region of interest" description="Disordered" evidence="2">
    <location>
        <begin position="409"/>
        <end position="507"/>
    </location>
</feature>
<evidence type="ECO:0000256" key="3">
    <source>
        <dbReference type="SAM" id="Phobius"/>
    </source>
</evidence>
<feature type="compositionally biased region" description="Low complexity" evidence="2">
    <location>
        <begin position="409"/>
        <end position="420"/>
    </location>
</feature>
<proteinExistence type="predicted"/>
<organism evidence="4 5">
    <name type="scientific">Canariomyces notabilis</name>
    <dbReference type="NCBI Taxonomy" id="2074819"/>
    <lineage>
        <taxon>Eukaryota</taxon>
        <taxon>Fungi</taxon>
        <taxon>Dikarya</taxon>
        <taxon>Ascomycota</taxon>
        <taxon>Pezizomycotina</taxon>
        <taxon>Sordariomycetes</taxon>
        <taxon>Sordariomycetidae</taxon>
        <taxon>Sordariales</taxon>
        <taxon>Chaetomiaceae</taxon>
        <taxon>Canariomyces</taxon>
    </lineage>
</organism>
<gene>
    <name evidence="4" type="ORF">N656DRAFT_701187</name>
</gene>
<feature type="region of interest" description="Disordered" evidence="2">
    <location>
        <begin position="310"/>
        <end position="391"/>
    </location>
</feature>
<keyword evidence="3" id="KW-0472">Membrane</keyword>
<dbReference type="GeneID" id="89935050"/>
<dbReference type="Proteomes" id="UP001302812">
    <property type="component" value="Unassembled WGS sequence"/>
</dbReference>
<protein>
    <submittedName>
        <fullName evidence="4">Uncharacterized protein</fullName>
    </submittedName>
</protein>
<feature type="compositionally biased region" description="Polar residues" evidence="2">
    <location>
        <begin position="462"/>
        <end position="479"/>
    </location>
</feature>
<name>A0AAN6YWN7_9PEZI</name>
<keyword evidence="5" id="KW-1185">Reference proteome</keyword>
<dbReference type="EMBL" id="MU853333">
    <property type="protein sequence ID" value="KAK4116841.1"/>
    <property type="molecule type" value="Genomic_DNA"/>
</dbReference>
<comment type="caution">
    <text evidence="4">The sequence shown here is derived from an EMBL/GenBank/DDBJ whole genome shotgun (WGS) entry which is preliminary data.</text>
</comment>
<feature type="compositionally biased region" description="Low complexity" evidence="2">
    <location>
        <begin position="340"/>
        <end position="359"/>
    </location>
</feature>
<dbReference type="AlphaFoldDB" id="A0AAN6YWN7"/>
<keyword evidence="3" id="KW-1133">Transmembrane helix</keyword>
<keyword evidence="1" id="KW-0175">Coiled coil</keyword>
<keyword evidence="3" id="KW-0812">Transmembrane</keyword>
<reference evidence="4" key="1">
    <citation type="journal article" date="2023" name="Mol. Phylogenet. Evol.">
        <title>Genome-scale phylogeny and comparative genomics of the fungal order Sordariales.</title>
        <authorList>
            <person name="Hensen N."/>
            <person name="Bonometti L."/>
            <person name="Westerberg I."/>
            <person name="Brannstrom I.O."/>
            <person name="Guillou S."/>
            <person name="Cros-Aarteil S."/>
            <person name="Calhoun S."/>
            <person name="Haridas S."/>
            <person name="Kuo A."/>
            <person name="Mondo S."/>
            <person name="Pangilinan J."/>
            <person name="Riley R."/>
            <person name="LaButti K."/>
            <person name="Andreopoulos B."/>
            <person name="Lipzen A."/>
            <person name="Chen C."/>
            <person name="Yan M."/>
            <person name="Daum C."/>
            <person name="Ng V."/>
            <person name="Clum A."/>
            <person name="Steindorff A."/>
            <person name="Ohm R.A."/>
            <person name="Martin F."/>
            <person name="Silar P."/>
            <person name="Natvig D.O."/>
            <person name="Lalanne C."/>
            <person name="Gautier V."/>
            <person name="Ament-Velasquez S.L."/>
            <person name="Kruys A."/>
            <person name="Hutchinson M.I."/>
            <person name="Powell A.J."/>
            <person name="Barry K."/>
            <person name="Miller A.N."/>
            <person name="Grigoriev I.V."/>
            <person name="Debuchy R."/>
            <person name="Gladieux P."/>
            <person name="Hiltunen Thoren M."/>
            <person name="Johannesson H."/>
        </authorList>
    </citation>
    <scope>NUCLEOTIDE SEQUENCE</scope>
    <source>
        <strain evidence="4">CBS 508.74</strain>
    </source>
</reference>
<feature type="transmembrane region" description="Helical" evidence="3">
    <location>
        <begin position="46"/>
        <end position="68"/>
    </location>
</feature>
<evidence type="ECO:0000256" key="2">
    <source>
        <dbReference type="SAM" id="MobiDB-lite"/>
    </source>
</evidence>
<dbReference type="RefSeq" id="XP_064674411.1">
    <property type="nucleotide sequence ID" value="XM_064810925.1"/>
</dbReference>
<accession>A0AAN6YWN7</accession>